<gene>
    <name evidence="2" type="ORF">HDC06241</name>
</gene>
<dbReference type="EMBL" id="BK003785">
    <property type="protein sequence ID" value="DAA02483.1"/>
    <property type="molecule type" value="Genomic_DNA"/>
</dbReference>
<dbReference type="AlphaFoldDB" id="Q6IGI1"/>
<protein>
    <submittedName>
        <fullName evidence="2">HDC06241</fullName>
    </submittedName>
</protein>
<feature type="region of interest" description="Disordered" evidence="1">
    <location>
        <begin position="108"/>
        <end position="138"/>
    </location>
</feature>
<accession>Q6IGI1</accession>
<feature type="compositionally biased region" description="Basic and acidic residues" evidence="1">
    <location>
        <begin position="118"/>
        <end position="129"/>
    </location>
</feature>
<organism evidence="2">
    <name type="scientific">Drosophila melanogaster</name>
    <name type="common">Fruit fly</name>
    <dbReference type="NCBI Taxonomy" id="7227"/>
    <lineage>
        <taxon>Eukaryota</taxon>
        <taxon>Metazoa</taxon>
        <taxon>Ecdysozoa</taxon>
        <taxon>Arthropoda</taxon>
        <taxon>Hexapoda</taxon>
        <taxon>Insecta</taxon>
        <taxon>Pterygota</taxon>
        <taxon>Neoptera</taxon>
        <taxon>Endopterygota</taxon>
        <taxon>Diptera</taxon>
        <taxon>Brachycera</taxon>
        <taxon>Muscomorpha</taxon>
        <taxon>Ephydroidea</taxon>
        <taxon>Drosophilidae</taxon>
        <taxon>Drosophila</taxon>
        <taxon>Sophophora</taxon>
    </lineage>
</organism>
<sequence length="138" mass="15998">MSESQLETETERQRRRRRDGGRERETGIKVAKGTGRRVDGVLGSFACMQRRSWRGNEEMWKWGWCTSEDKEFGKSQLSVRLHVENLSSSCLAHKNGVKHRILPRQKVEGSAVEMNGSDGRKEVLKERTQDSQLRTMEY</sequence>
<proteinExistence type="predicted"/>
<evidence type="ECO:0000313" key="2">
    <source>
        <dbReference type="EMBL" id="DAA02483.1"/>
    </source>
</evidence>
<name>Q6IGI1_DROME</name>
<reference evidence="2" key="1">
    <citation type="journal article" date="2003" name="Genome Biol.">
        <title>An integrated gene annotation and transcriptional profiling approach towards the full gene content of the Drosophila genome.</title>
        <authorList>
            <person name="Hild M."/>
            <person name="Beckmann B."/>
            <person name="Haas S.A."/>
            <person name="Koch B."/>
            <person name="Solovyev V."/>
            <person name="Busold C."/>
            <person name="Fellenberg K."/>
            <person name="Boutros M."/>
            <person name="Vingron M."/>
            <person name="Sauer F."/>
            <person name="Hoheisel J.D."/>
            <person name="Paro R."/>
        </authorList>
    </citation>
    <scope>NUCLEOTIDE SEQUENCE</scope>
</reference>
<feature type="region of interest" description="Disordered" evidence="1">
    <location>
        <begin position="1"/>
        <end position="28"/>
    </location>
</feature>
<evidence type="ECO:0000256" key="1">
    <source>
        <dbReference type="SAM" id="MobiDB-lite"/>
    </source>
</evidence>